<accession>A0AAW1LDU0</accession>
<dbReference type="Pfam" id="PF05225">
    <property type="entry name" value="HTH_psq"/>
    <property type="match status" value="1"/>
</dbReference>
<keyword evidence="3" id="KW-1185">Reference proteome</keyword>
<dbReference type="InterPro" id="IPR007889">
    <property type="entry name" value="HTH_Psq"/>
</dbReference>
<keyword evidence="2" id="KW-0238">DNA-binding</keyword>
<gene>
    <name evidence="2" type="ORF">QE152_g13259</name>
</gene>
<organism evidence="2 3">
    <name type="scientific">Popillia japonica</name>
    <name type="common">Japanese beetle</name>
    <dbReference type="NCBI Taxonomy" id="7064"/>
    <lineage>
        <taxon>Eukaryota</taxon>
        <taxon>Metazoa</taxon>
        <taxon>Ecdysozoa</taxon>
        <taxon>Arthropoda</taxon>
        <taxon>Hexapoda</taxon>
        <taxon>Insecta</taxon>
        <taxon>Pterygota</taxon>
        <taxon>Neoptera</taxon>
        <taxon>Endopterygota</taxon>
        <taxon>Coleoptera</taxon>
        <taxon>Polyphaga</taxon>
        <taxon>Scarabaeiformia</taxon>
        <taxon>Scarabaeidae</taxon>
        <taxon>Rutelinae</taxon>
        <taxon>Popillia</taxon>
    </lineage>
</organism>
<protein>
    <submittedName>
        <fullName evidence="2">CENP-B N-terminal DNA-binding domain</fullName>
    </submittedName>
</protein>
<feature type="domain" description="HTH psq-type" evidence="1">
    <location>
        <begin position="16"/>
        <end position="53"/>
    </location>
</feature>
<evidence type="ECO:0000313" key="3">
    <source>
        <dbReference type="Proteomes" id="UP001458880"/>
    </source>
</evidence>
<dbReference type="Proteomes" id="UP001458880">
    <property type="component" value="Unassembled WGS sequence"/>
</dbReference>
<reference evidence="2 3" key="1">
    <citation type="journal article" date="2024" name="BMC Genomics">
        <title>De novo assembly and annotation of Popillia japonica's genome with initial clues to its potential as an invasive pest.</title>
        <authorList>
            <person name="Cucini C."/>
            <person name="Boschi S."/>
            <person name="Funari R."/>
            <person name="Cardaioli E."/>
            <person name="Iannotti N."/>
            <person name="Marturano G."/>
            <person name="Paoli F."/>
            <person name="Bruttini M."/>
            <person name="Carapelli A."/>
            <person name="Frati F."/>
            <person name="Nardi F."/>
        </authorList>
    </citation>
    <scope>NUCLEOTIDE SEQUENCE [LARGE SCALE GENOMIC DNA]</scope>
    <source>
        <strain evidence="2">DMR45628</strain>
    </source>
</reference>
<dbReference type="EMBL" id="JASPKY010000124">
    <property type="protein sequence ID" value="KAK9731922.1"/>
    <property type="molecule type" value="Genomic_DNA"/>
</dbReference>
<proteinExistence type="predicted"/>
<name>A0AAW1LDU0_POPJA</name>
<sequence length="74" mass="8226">MPRSKTGNHRQAVNKEALEKAIEAVTAAGDQKISLREACCVYGVELATLVRHLTTFKLNQDKRDSSTDQNLQIN</sequence>
<dbReference type="AlphaFoldDB" id="A0AAW1LDU0"/>
<dbReference type="GO" id="GO:0003677">
    <property type="term" value="F:DNA binding"/>
    <property type="evidence" value="ECO:0007669"/>
    <property type="project" value="UniProtKB-KW"/>
</dbReference>
<evidence type="ECO:0000259" key="1">
    <source>
        <dbReference type="Pfam" id="PF05225"/>
    </source>
</evidence>
<evidence type="ECO:0000313" key="2">
    <source>
        <dbReference type="EMBL" id="KAK9731922.1"/>
    </source>
</evidence>
<comment type="caution">
    <text evidence="2">The sequence shown here is derived from an EMBL/GenBank/DDBJ whole genome shotgun (WGS) entry which is preliminary data.</text>
</comment>